<evidence type="ECO:0000313" key="1">
    <source>
        <dbReference type="EMBL" id="VAW29808.1"/>
    </source>
</evidence>
<proteinExistence type="predicted"/>
<gene>
    <name evidence="1" type="ORF">MNBD_CHLOROFLEXI01-4137</name>
</gene>
<dbReference type="AlphaFoldDB" id="A0A3B0UGV0"/>
<organism evidence="1">
    <name type="scientific">hydrothermal vent metagenome</name>
    <dbReference type="NCBI Taxonomy" id="652676"/>
    <lineage>
        <taxon>unclassified sequences</taxon>
        <taxon>metagenomes</taxon>
        <taxon>ecological metagenomes</taxon>
    </lineage>
</organism>
<dbReference type="EMBL" id="UOEU01000006">
    <property type="protein sequence ID" value="VAW29808.1"/>
    <property type="molecule type" value="Genomic_DNA"/>
</dbReference>
<protein>
    <recommendedName>
        <fullName evidence="2">DUF4258 domain-containing protein</fullName>
    </recommendedName>
</protein>
<accession>A0A3B0UGV0</accession>
<sequence>MQIIYTRHARQRMKKRKVTTKQVEETLTYPDKVEPGDNGGDIAIRRYGGREVRVIYGEPEENNYVVYTVIKPRIR</sequence>
<dbReference type="InterPro" id="IPR025354">
    <property type="entry name" value="DUF4258"/>
</dbReference>
<reference evidence="1" key="1">
    <citation type="submission" date="2018-06" db="EMBL/GenBank/DDBJ databases">
        <authorList>
            <person name="Zhirakovskaya E."/>
        </authorList>
    </citation>
    <scope>NUCLEOTIDE SEQUENCE</scope>
</reference>
<evidence type="ECO:0008006" key="2">
    <source>
        <dbReference type="Google" id="ProtNLM"/>
    </source>
</evidence>
<name>A0A3B0UGV0_9ZZZZ</name>
<dbReference type="Pfam" id="PF14076">
    <property type="entry name" value="DUF4258"/>
    <property type="match status" value="1"/>
</dbReference>